<name>A0A6L3ZK47_9FLAO</name>
<evidence type="ECO:0000313" key="1">
    <source>
        <dbReference type="EMBL" id="KAB2817795.1"/>
    </source>
</evidence>
<keyword evidence="2" id="KW-1185">Reference proteome</keyword>
<sequence>MKVSVLLTKYKGPDVLKPYYSLKGLILPSLDSKGSVVKEWLYRQKKIKEGSAFFADFNDEDLKAFLEDLQNLSHKFEYRSSHTSEEKAVLRAFRRSIKKIQKSGSNFL</sequence>
<proteinExistence type="predicted"/>
<dbReference type="EMBL" id="WBVQ01000001">
    <property type="protein sequence ID" value="KAB2817795.1"/>
    <property type="molecule type" value="Genomic_DNA"/>
</dbReference>
<dbReference type="Proteomes" id="UP000484164">
    <property type="component" value="Unassembled WGS sequence"/>
</dbReference>
<evidence type="ECO:0000313" key="2">
    <source>
        <dbReference type="Proteomes" id="UP000484164"/>
    </source>
</evidence>
<comment type="caution">
    <text evidence="1">The sequence shown here is derived from an EMBL/GenBank/DDBJ whole genome shotgun (WGS) entry which is preliminary data.</text>
</comment>
<dbReference type="OrthoDB" id="9900108at2"/>
<accession>A0A6L3ZK47</accession>
<protein>
    <submittedName>
        <fullName evidence="1">Uncharacterized protein</fullName>
    </submittedName>
</protein>
<dbReference type="RefSeq" id="WP_151692483.1">
    <property type="nucleotide sequence ID" value="NZ_BMGX01000002.1"/>
</dbReference>
<organism evidence="1 2">
    <name type="scientific">Phaeocystidibacter marisrubri</name>
    <dbReference type="NCBI Taxonomy" id="1577780"/>
    <lineage>
        <taxon>Bacteria</taxon>
        <taxon>Pseudomonadati</taxon>
        <taxon>Bacteroidota</taxon>
        <taxon>Flavobacteriia</taxon>
        <taxon>Flavobacteriales</taxon>
        <taxon>Phaeocystidibacteraceae</taxon>
        <taxon>Phaeocystidibacter</taxon>
    </lineage>
</organism>
<reference evidence="1 2" key="1">
    <citation type="submission" date="2019-10" db="EMBL/GenBank/DDBJ databases">
        <title>Genome sequence of Phaeocystidibacter marisrubri JCM30614 (type strain).</title>
        <authorList>
            <person name="Bowman J.P."/>
        </authorList>
    </citation>
    <scope>NUCLEOTIDE SEQUENCE [LARGE SCALE GENOMIC DNA]</scope>
    <source>
        <strain evidence="1 2">JCM 30614</strain>
    </source>
</reference>
<dbReference type="AlphaFoldDB" id="A0A6L3ZK47"/>
<gene>
    <name evidence="1" type="ORF">F8C82_05160</name>
</gene>